<reference evidence="2 3" key="1">
    <citation type="submission" date="2007-06" db="EMBL/GenBank/DDBJ databases">
        <authorList>
            <person name="Shimkets L."/>
            <person name="Ferriera S."/>
            <person name="Johnson J."/>
            <person name="Kravitz S."/>
            <person name="Beeson K."/>
            <person name="Sutton G."/>
            <person name="Rogers Y.-H."/>
            <person name="Friedman R."/>
            <person name="Frazier M."/>
            <person name="Venter J.C."/>
        </authorList>
    </citation>
    <scope>NUCLEOTIDE SEQUENCE [LARGE SCALE GENOMIC DNA]</scope>
    <source>
        <strain evidence="2 3">SIR-1</strain>
    </source>
</reference>
<dbReference type="Proteomes" id="UP000005801">
    <property type="component" value="Unassembled WGS sequence"/>
</dbReference>
<dbReference type="RefSeq" id="WP_006971577.1">
    <property type="nucleotide sequence ID" value="NZ_ABCS01000021.1"/>
</dbReference>
<evidence type="ECO:0000256" key="1">
    <source>
        <dbReference type="SAM" id="MobiDB-lite"/>
    </source>
</evidence>
<evidence type="ECO:0000313" key="3">
    <source>
        <dbReference type="Proteomes" id="UP000005801"/>
    </source>
</evidence>
<feature type="region of interest" description="Disordered" evidence="1">
    <location>
        <begin position="87"/>
        <end position="109"/>
    </location>
</feature>
<sequence length="248" mass="26081">MAVAASLLAGVACTSIAGTEDPESLGYGSARTISTRYDPAPMLPRKAPQPWTPPRPGASMFAGNDAPFSPEVIRLCQHIGAVQEASAATVDGDAEGAADAKPEPDAKADDALAQDRLETVSPHRCRARLRGARVFRSVPAWRELATCLEATDTPEAIAACEAQNPPPFAVDAEHPLEAETCLHVLSMTTVEELGANPELRAEDIADFSELFAECVDTLVQNAEEDPDASSARLRCILEATNSDAAGAC</sequence>
<organism evidence="2 3">
    <name type="scientific">Plesiocystis pacifica SIR-1</name>
    <dbReference type="NCBI Taxonomy" id="391625"/>
    <lineage>
        <taxon>Bacteria</taxon>
        <taxon>Pseudomonadati</taxon>
        <taxon>Myxococcota</taxon>
        <taxon>Polyangia</taxon>
        <taxon>Nannocystales</taxon>
        <taxon>Nannocystaceae</taxon>
        <taxon>Plesiocystis</taxon>
    </lineage>
</organism>
<keyword evidence="3" id="KW-1185">Reference proteome</keyword>
<accession>A6G4C8</accession>
<name>A6G4C8_9BACT</name>
<dbReference type="OrthoDB" id="5513973at2"/>
<comment type="caution">
    <text evidence="2">The sequence shown here is derived from an EMBL/GenBank/DDBJ whole genome shotgun (WGS) entry which is preliminary data.</text>
</comment>
<proteinExistence type="predicted"/>
<dbReference type="STRING" id="391625.PPSIR1_03848"/>
<evidence type="ECO:0000313" key="2">
    <source>
        <dbReference type="EMBL" id="EDM79240.1"/>
    </source>
</evidence>
<dbReference type="EMBL" id="ABCS01000021">
    <property type="protein sequence ID" value="EDM79240.1"/>
    <property type="molecule type" value="Genomic_DNA"/>
</dbReference>
<feature type="compositionally biased region" description="Basic and acidic residues" evidence="1">
    <location>
        <begin position="98"/>
        <end position="109"/>
    </location>
</feature>
<gene>
    <name evidence="2" type="ORF">PPSIR1_03848</name>
</gene>
<dbReference type="AlphaFoldDB" id="A6G4C8"/>
<protein>
    <submittedName>
        <fullName evidence="2">Uncharacterized protein</fullName>
    </submittedName>
</protein>